<reference evidence="7 8" key="1">
    <citation type="journal article" date="2011" name="J. Bacteriol.">
        <title>Genome sequence of 'Pedosphaera parvula' Ellin514, an aerobic Verrucomicrobial isolate from pasture soil.</title>
        <authorList>
            <person name="Kant R."/>
            <person name="van Passel M.W."/>
            <person name="Sangwan P."/>
            <person name="Palva A."/>
            <person name="Lucas S."/>
            <person name="Copeland A."/>
            <person name="Lapidus A."/>
            <person name="Glavina Del Rio T."/>
            <person name="Dalin E."/>
            <person name="Tice H."/>
            <person name="Bruce D."/>
            <person name="Goodwin L."/>
            <person name="Pitluck S."/>
            <person name="Chertkov O."/>
            <person name="Larimer F.W."/>
            <person name="Land M.L."/>
            <person name="Hauser L."/>
            <person name="Brettin T.S."/>
            <person name="Detter J.C."/>
            <person name="Han S."/>
            <person name="de Vos W.M."/>
            <person name="Janssen P.H."/>
            <person name="Smidt H."/>
        </authorList>
    </citation>
    <scope>NUCLEOTIDE SEQUENCE [LARGE SCALE GENOMIC DNA]</scope>
    <source>
        <strain evidence="7 8">Ellin514</strain>
    </source>
</reference>
<gene>
    <name evidence="7" type="ORF">Cflav_PD5672</name>
</gene>
<dbReference type="Proteomes" id="UP000003688">
    <property type="component" value="Unassembled WGS sequence"/>
</dbReference>
<dbReference type="PROSITE" id="PS50011">
    <property type="entry name" value="PROTEIN_KINASE_DOM"/>
    <property type="match status" value="1"/>
</dbReference>
<keyword evidence="5" id="KW-0472">Membrane</keyword>
<dbReference type="Gene3D" id="1.10.510.10">
    <property type="entry name" value="Transferase(Phosphotransferase) domain 1"/>
    <property type="match status" value="1"/>
</dbReference>
<evidence type="ECO:0000256" key="5">
    <source>
        <dbReference type="SAM" id="Phobius"/>
    </source>
</evidence>
<keyword evidence="7" id="KW-0723">Serine/threonine-protein kinase</keyword>
<accession>B9XAK2</accession>
<dbReference type="AlphaFoldDB" id="B9XAK2"/>
<keyword evidence="1" id="KW-0808">Transferase</keyword>
<comment type="caution">
    <text evidence="7">The sequence shown here is derived from an EMBL/GenBank/DDBJ whole genome shotgun (WGS) entry which is preliminary data.</text>
</comment>
<evidence type="ECO:0000313" key="8">
    <source>
        <dbReference type="Proteomes" id="UP000003688"/>
    </source>
</evidence>
<dbReference type="SUPFAM" id="SSF56112">
    <property type="entry name" value="Protein kinase-like (PK-like)"/>
    <property type="match status" value="1"/>
</dbReference>
<feature type="domain" description="Protein kinase" evidence="6">
    <location>
        <begin position="94"/>
        <end position="392"/>
    </location>
</feature>
<dbReference type="CDD" id="cd14014">
    <property type="entry name" value="STKc_PknB_like"/>
    <property type="match status" value="1"/>
</dbReference>
<evidence type="ECO:0000256" key="3">
    <source>
        <dbReference type="ARBA" id="ARBA00022777"/>
    </source>
</evidence>
<dbReference type="PANTHER" id="PTHR43289:SF6">
    <property type="entry name" value="SERINE_THREONINE-PROTEIN KINASE NEKL-3"/>
    <property type="match status" value="1"/>
</dbReference>
<keyword evidence="3 7" id="KW-0418">Kinase</keyword>
<dbReference type="EMBL" id="ABOX02000002">
    <property type="protein sequence ID" value="EEF63037.1"/>
    <property type="molecule type" value="Genomic_DNA"/>
</dbReference>
<dbReference type="STRING" id="320771.Cflav_PD5672"/>
<evidence type="ECO:0000256" key="1">
    <source>
        <dbReference type="ARBA" id="ARBA00022679"/>
    </source>
</evidence>
<evidence type="ECO:0000313" key="7">
    <source>
        <dbReference type="EMBL" id="EEF63037.1"/>
    </source>
</evidence>
<dbReference type="InterPro" id="IPR011009">
    <property type="entry name" value="Kinase-like_dom_sf"/>
</dbReference>
<evidence type="ECO:0000256" key="4">
    <source>
        <dbReference type="ARBA" id="ARBA00022840"/>
    </source>
</evidence>
<keyword evidence="4" id="KW-0067">ATP-binding</keyword>
<dbReference type="SMART" id="SM00220">
    <property type="entry name" value="S_TKc"/>
    <property type="match status" value="1"/>
</dbReference>
<organism evidence="7 8">
    <name type="scientific">Pedosphaera parvula (strain Ellin514)</name>
    <dbReference type="NCBI Taxonomy" id="320771"/>
    <lineage>
        <taxon>Bacteria</taxon>
        <taxon>Pseudomonadati</taxon>
        <taxon>Verrucomicrobiota</taxon>
        <taxon>Pedosphaerae</taxon>
        <taxon>Pedosphaerales</taxon>
        <taxon>Pedosphaeraceae</taxon>
        <taxon>Pedosphaera</taxon>
    </lineage>
</organism>
<protein>
    <submittedName>
        <fullName evidence="7">Serine/threonine protein kinase</fullName>
    </submittedName>
</protein>
<dbReference type="Gene3D" id="3.30.200.20">
    <property type="entry name" value="Phosphorylase Kinase, domain 1"/>
    <property type="match status" value="1"/>
</dbReference>
<sequence length="755" mass="84109">MHAGNSKEQALFTAALEISDPGERECFLEHSCADDARLHQELTKLLAAHAKSERVFSRGVSRLVSEACNGLRKAALADVETEALEKIGSRIGKYTIVGLLGEGGCGLVYLAEQEEPVRRQVALKVIKTGMDTRSVIARFEAERQALARMDHSNIAKVLDAGVTDRGRSFFVMELVQGVKITTFCDEHNLDARQRLQIFIQVCQAIQHAHQKGIIHRDIKPSNILVRLQDGTPMPKVIDFGIAKATEGTLSEFTAFTTYGQFIGTPAYMSPEQAQLSGLDVDTRSDIYSLGVLLYELLTGRTPFDQNELVNSGFDEMRRTLREQDPQRPSMMLTSMSNADLTTIAERRCAEPPKLIKSIQGDLDWIVMKALEKDRTRRYETANALAMDIQRYLNLETVLARPPSQLYQFRKLIRRNKVVFASGAIVVLTLVVGLGVSTWLFLREREALRVQGHLRQEAEQARANEMLLRQKAEVRERVTQAGVLASHGKMQEADDLLEQVPAKLFSPSMEATTVFRELGGWNTLQGRWKQAADRFSVLVQVNQVDKTDQSDRATSDLLLAAPLLIEAGNLTRYDQMRRMELARLSGTTNLIAAEQLLKTSLLAPAEPSTMALRDPLAKLLADSLDSKNPTVNDASFNAAWRALALALLEYRRGNFIASADWLKRCSNYPGQAPSCITITHILSGMTWLQLGNAQAAETELNLGRKLVENHFAKKLELSDSKSGLLAGWLTAHILLREAEELSSTHRKHAQLTQNDE</sequence>
<dbReference type="Pfam" id="PF00069">
    <property type="entry name" value="Pkinase"/>
    <property type="match status" value="1"/>
</dbReference>
<feature type="transmembrane region" description="Helical" evidence="5">
    <location>
        <begin position="417"/>
        <end position="441"/>
    </location>
</feature>
<dbReference type="OrthoDB" id="9783151at2"/>
<dbReference type="InterPro" id="IPR000719">
    <property type="entry name" value="Prot_kinase_dom"/>
</dbReference>
<evidence type="ECO:0000259" key="6">
    <source>
        <dbReference type="PROSITE" id="PS50011"/>
    </source>
</evidence>
<dbReference type="GO" id="GO:0004674">
    <property type="term" value="F:protein serine/threonine kinase activity"/>
    <property type="evidence" value="ECO:0007669"/>
    <property type="project" value="UniProtKB-KW"/>
</dbReference>
<keyword evidence="8" id="KW-1185">Reference proteome</keyword>
<dbReference type="InterPro" id="IPR008271">
    <property type="entry name" value="Ser/Thr_kinase_AS"/>
</dbReference>
<evidence type="ECO:0000256" key="2">
    <source>
        <dbReference type="ARBA" id="ARBA00022741"/>
    </source>
</evidence>
<keyword evidence="2" id="KW-0547">Nucleotide-binding</keyword>
<name>B9XAK2_PEDPL</name>
<dbReference type="PANTHER" id="PTHR43289">
    <property type="entry name" value="MITOGEN-ACTIVATED PROTEIN KINASE KINASE KINASE 20-RELATED"/>
    <property type="match status" value="1"/>
</dbReference>
<keyword evidence="5" id="KW-0812">Transmembrane</keyword>
<dbReference type="PROSITE" id="PS00108">
    <property type="entry name" value="PROTEIN_KINASE_ST"/>
    <property type="match status" value="1"/>
</dbReference>
<dbReference type="RefSeq" id="WP_007412850.1">
    <property type="nucleotide sequence ID" value="NZ_ABOX02000002.1"/>
</dbReference>
<keyword evidence="5" id="KW-1133">Transmembrane helix</keyword>
<proteinExistence type="predicted"/>
<dbReference type="GO" id="GO:0005524">
    <property type="term" value="F:ATP binding"/>
    <property type="evidence" value="ECO:0007669"/>
    <property type="project" value="UniProtKB-KW"/>
</dbReference>